<keyword evidence="7 8" id="KW-0998">Cell outer membrane</keyword>
<proteinExistence type="inferred from homology"/>
<dbReference type="Gene3D" id="2.170.130.10">
    <property type="entry name" value="TonB-dependent receptor, plug domain"/>
    <property type="match status" value="1"/>
</dbReference>
<evidence type="ECO:0000259" key="11">
    <source>
        <dbReference type="Pfam" id="PF00593"/>
    </source>
</evidence>
<dbReference type="Proteomes" id="UP000218327">
    <property type="component" value="Unassembled WGS sequence"/>
</dbReference>
<evidence type="ECO:0000313" key="13">
    <source>
        <dbReference type="EMBL" id="PCJ25202.1"/>
    </source>
</evidence>
<dbReference type="InterPro" id="IPR039426">
    <property type="entry name" value="TonB-dep_rcpt-like"/>
</dbReference>
<organism evidence="13 14">
    <name type="scientific">SAR86 cluster bacterium</name>
    <dbReference type="NCBI Taxonomy" id="2030880"/>
    <lineage>
        <taxon>Bacteria</taxon>
        <taxon>Pseudomonadati</taxon>
        <taxon>Pseudomonadota</taxon>
        <taxon>Gammaproteobacteria</taxon>
        <taxon>SAR86 cluster</taxon>
    </lineage>
</organism>
<dbReference type="PROSITE" id="PS52016">
    <property type="entry name" value="TONB_DEPENDENT_REC_3"/>
    <property type="match status" value="1"/>
</dbReference>
<dbReference type="PANTHER" id="PTHR47234">
    <property type="match status" value="1"/>
</dbReference>
<dbReference type="GO" id="GO:0009279">
    <property type="term" value="C:cell outer membrane"/>
    <property type="evidence" value="ECO:0007669"/>
    <property type="project" value="UniProtKB-SubCell"/>
</dbReference>
<evidence type="ECO:0000313" key="14">
    <source>
        <dbReference type="Proteomes" id="UP000218327"/>
    </source>
</evidence>
<evidence type="ECO:0000256" key="5">
    <source>
        <dbReference type="ARBA" id="ARBA00023077"/>
    </source>
</evidence>
<dbReference type="EMBL" id="NVVJ01000019">
    <property type="protein sequence ID" value="PCJ25202.1"/>
    <property type="molecule type" value="Genomic_DNA"/>
</dbReference>
<evidence type="ECO:0000256" key="10">
    <source>
        <dbReference type="SAM" id="SignalP"/>
    </source>
</evidence>
<dbReference type="Gene3D" id="2.40.170.20">
    <property type="entry name" value="TonB-dependent receptor, beta-barrel domain"/>
    <property type="match status" value="1"/>
</dbReference>
<evidence type="ECO:0000256" key="4">
    <source>
        <dbReference type="ARBA" id="ARBA00022692"/>
    </source>
</evidence>
<sequence length="1124" mass="122247">MRRIFPGRRRAITLAVLAGISFPVAAQDSNIEEVVVTGSYIRGSAIDAPSPVQVVDRDSIEAQGAAVIWDVIKNLEVNSGSITNPGSGDNSQVEGTANVNLRNLGENSTLVLINGKRQVPAAANTRSGGEFVDLNTIPLVMTERVEILTDGGSALYGADAVAGVVNIIMRTDFEGLEIYGDLQGVEAAGDSFDKTVSGIWGWGSADGDTHLVLSAERFERDPVSVRDGNFFDANSEFLGTVSQAGTLISSPAFGGNLSPGWLNQSIIDQNVAEGGANDAVYTDPGCFTQLDADGTPVQIGRLRETRGERSGTCREDNSEWSYISQETARTSFAAAFNHTFSENAEFYSFMNYSDSRTIRADDGYNQSRGPTVFLAPPNAYTRNPAFGGNAIGQTMEIGFFAPEAGLTRPTLADMPNMPLAGVNGGPNVAMYQGLRDGILRTGDDTNETWTNTVGIQAGFKGEFEAFDRVLNYDVSYSWSGSSLEQTYSTFDRDRSELAANGLGGPNCTPNGRPDFDFAGEPGPFGGAVPQAWDFYAPGLVQTFFPGFVFTTRENVSYALTSNNQGQDGCEFYNPYLSQLSDPNLANSQELMDWLLIETNVRDKRNKLAVFDAVVSGELFEMNGGTAQFAAGAQYRERNAHSRASKLNLPGLPSRILDYDDSGVPNEYHYVSNNFDCSNCAYNYDHKRTTSAIFLELSLPFIENVETQIALRYEDYGGRIGSELSPKIAMSWRPMETLLVRGSFSQSFRAPNIAIIEQGLEASSVTFRDPISNQAVRAGLVPPTNANAESEFTYTLGGPAPNVGNEYADTYNVGFLWTPDGGLDGLSIGADFWRFEVSDRVLPEPPIRALQPEIAAFVTASQDPSNYILNDTIPADSPVPYTACDPAAVATQFGADSPERLNCVVDPRTYVVPGIQRAFGVTTANLITTTLGAINAGTITADGLDLKLGYNWDTDYGRFRASLDYTHVRQYQLNDVPGLEQGLLDIGVTDAAGTTGDGNIVRSLPDNKGNITLSWQRDRHGLTLINRHIGSYRDLGYQTAYENGTDFVRGLLTKNIENYNSWDMQYRYAHTWGNSNLGTTNFTIGVLDAFNAELPYREGSSLNFDSGVFDGRGRRFYIRALWQIQ</sequence>
<dbReference type="Pfam" id="PF00593">
    <property type="entry name" value="TonB_dep_Rec_b-barrel"/>
    <property type="match status" value="1"/>
</dbReference>
<keyword evidence="10" id="KW-0732">Signal</keyword>
<evidence type="ECO:0000256" key="6">
    <source>
        <dbReference type="ARBA" id="ARBA00023136"/>
    </source>
</evidence>
<dbReference type="PANTHER" id="PTHR47234:SF2">
    <property type="entry name" value="TONB-DEPENDENT RECEPTOR"/>
    <property type="match status" value="1"/>
</dbReference>
<dbReference type="AlphaFoldDB" id="A0A2A5B124"/>
<name>A0A2A5B124_9GAMM</name>
<evidence type="ECO:0000256" key="3">
    <source>
        <dbReference type="ARBA" id="ARBA00022452"/>
    </source>
</evidence>
<feature type="domain" description="TonB-dependent receptor-like beta-barrel" evidence="11">
    <location>
        <begin position="487"/>
        <end position="1080"/>
    </location>
</feature>
<dbReference type="InterPro" id="IPR036942">
    <property type="entry name" value="Beta-barrel_TonB_sf"/>
</dbReference>
<dbReference type="InterPro" id="IPR000531">
    <property type="entry name" value="Beta-barrel_TonB"/>
</dbReference>
<keyword evidence="5 9" id="KW-0798">TonB box</keyword>
<keyword evidence="3 8" id="KW-1134">Transmembrane beta strand</keyword>
<feature type="chain" id="PRO_5013263729" description="TonB-dependent receptor" evidence="10">
    <location>
        <begin position="27"/>
        <end position="1124"/>
    </location>
</feature>
<keyword evidence="4 8" id="KW-0812">Transmembrane</keyword>
<evidence type="ECO:0000256" key="2">
    <source>
        <dbReference type="ARBA" id="ARBA00022448"/>
    </source>
</evidence>
<evidence type="ECO:0000256" key="1">
    <source>
        <dbReference type="ARBA" id="ARBA00004571"/>
    </source>
</evidence>
<evidence type="ECO:0000256" key="9">
    <source>
        <dbReference type="RuleBase" id="RU003357"/>
    </source>
</evidence>
<gene>
    <name evidence="13" type="ORF">COA96_07830</name>
</gene>
<reference evidence="14" key="1">
    <citation type="submission" date="2017-08" db="EMBL/GenBank/DDBJ databases">
        <title>A dynamic microbial community with high functional redundancy inhabits the cold, oxic subseafloor aquifer.</title>
        <authorList>
            <person name="Tully B.J."/>
            <person name="Wheat C.G."/>
            <person name="Glazer B.T."/>
            <person name="Huber J.A."/>
        </authorList>
    </citation>
    <scope>NUCLEOTIDE SEQUENCE [LARGE SCALE GENOMIC DNA]</scope>
</reference>
<comment type="similarity">
    <text evidence="8 9">Belongs to the TonB-dependent receptor family.</text>
</comment>
<comment type="subcellular location">
    <subcellularLocation>
        <location evidence="1 8">Cell outer membrane</location>
        <topology evidence="1 8">Multi-pass membrane protein</topology>
    </subcellularLocation>
</comment>
<protein>
    <recommendedName>
        <fullName evidence="15">TonB-dependent receptor</fullName>
    </recommendedName>
</protein>
<evidence type="ECO:0000256" key="7">
    <source>
        <dbReference type="ARBA" id="ARBA00023237"/>
    </source>
</evidence>
<feature type="domain" description="TonB-dependent receptor plug" evidence="12">
    <location>
        <begin position="46"/>
        <end position="164"/>
    </location>
</feature>
<accession>A0A2A5B124</accession>
<dbReference type="InterPro" id="IPR037066">
    <property type="entry name" value="Plug_dom_sf"/>
</dbReference>
<dbReference type="InterPro" id="IPR012910">
    <property type="entry name" value="Plug_dom"/>
</dbReference>
<dbReference type="Pfam" id="PF07715">
    <property type="entry name" value="Plug"/>
    <property type="match status" value="1"/>
</dbReference>
<evidence type="ECO:0000259" key="12">
    <source>
        <dbReference type="Pfam" id="PF07715"/>
    </source>
</evidence>
<evidence type="ECO:0000256" key="8">
    <source>
        <dbReference type="PROSITE-ProRule" id="PRU01360"/>
    </source>
</evidence>
<comment type="caution">
    <text evidence="13">The sequence shown here is derived from an EMBL/GenBank/DDBJ whole genome shotgun (WGS) entry which is preliminary data.</text>
</comment>
<keyword evidence="6 8" id="KW-0472">Membrane</keyword>
<dbReference type="SUPFAM" id="SSF56935">
    <property type="entry name" value="Porins"/>
    <property type="match status" value="1"/>
</dbReference>
<evidence type="ECO:0008006" key="15">
    <source>
        <dbReference type="Google" id="ProtNLM"/>
    </source>
</evidence>
<feature type="signal peptide" evidence="10">
    <location>
        <begin position="1"/>
        <end position="26"/>
    </location>
</feature>
<keyword evidence="2 8" id="KW-0813">Transport</keyword>